<dbReference type="InterPro" id="IPR000073">
    <property type="entry name" value="AB_hydrolase_1"/>
</dbReference>
<dbReference type="SUPFAM" id="SSF53474">
    <property type="entry name" value="alpha/beta-Hydrolases"/>
    <property type="match status" value="1"/>
</dbReference>
<sequence>MPHIQITSSTGTVNFKYTISTPSSAEAKSIDPTLPTLLFIHPVSTAEHIFHSQFSDPKLRRFNLVSFDLRGGHGDTTGSEVPLYYGQTEAAEDTIKLMDALDLSACHLVGMSTGTVIATQLAISYPERVLSLFLISQLCLKIPPEVAEGHQEVYDCWSSAFPDASTVVTDLVHEAVFGNSQYMFTNPRLSPLVSAMMTITHRVAMERWGFEHLNEFRTMNLDFYINRSSHSRSALRRISGPVKLVHGSDDVAYPGSYSEEFLRQLLHAGVDASLSEIPCAPHYIAPDFSTQ</sequence>
<feature type="domain" description="AB hydrolase-1" evidence="1">
    <location>
        <begin position="35"/>
        <end position="261"/>
    </location>
</feature>
<dbReference type="OrthoDB" id="19657at2759"/>
<dbReference type="PANTHER" id="PTHR43433:SF5">
    <property type="entry name" value="AB HYDROLASE-1 DOMAIN-CONTAINING PROTEIN"/>
    <property type="match status" value="1"/>
</dbReference>
<dbReference type="EMBL" id="KN834910">
    <property type="protein sequence ID" value="KIK50303.1"/>
    <property type="molecule type" value="Genomic_DNA"/>
</dbReference>
<organism evidence="2 3">
    <name type="scientific">Collybiopsis luxurians FD-317 M1</name>
    <dbReference type="NCBI Taxonomy" id="944289"/>
    <lineage>
        <taxon>Eukaryota</taxon>
        <taxon>Fungi</taxon>
        <taxon>Dikarya</taxon>
        <taxon>Basidiomycota</taxon>
        <taxon>Agaricomycotina</taxon>
        <taxon>Agaricomycetes</taxon>
        <taxon>Agaricomycetidae</taxon>
        <taxon>Agaricales</taxon>
        <taxon>Marasmiineae</taxon>
        <taxon>Omphalotaceae</taxon>
        <taxon>Collybiopsis</taxon>
        <taxon>Collybiopsis luxurians</taxon>
    </lineage>
</organism>
<accession>A0A0D0C6E8</accession>
<keyword evidence="3" id="KW-1185">Reference proteome</keyword>
<dbReference type="Gene3D" id="3.40.50.1820">
    <property type="entry name" value="alpha/beta hydrolase"/>
    <property type="match status" value="1"/>
</dbReference>
<evidence type="ECO:0000259" key="1">
    <source>
        <dbReference type="Pfam" id="PF00561"/>
    </source>
</evidence>
<evidence type="ECO:0000313" key="2">
    <source>
        <dbReference type="EMBL" id="KIK50303.1"/>
    </source>
</evidence>
<dbReference type="PANTHER" id="PTHR43433">
    <property type="entry name" value="HYDROLASE, ALPHA/BETA FOLD FAMILY PROTEIN"/>
    <property type="match status" value="1"/>
</dbReference>
<dbReference type="AlphaFoldDB" id="A0A0D0C6E8"/>
<name>A0A0D0C6E8_9AGAR</name>
<reference evidence="2 3" key="1">
    <citation type="submission" date="2014-04" db="EMBL/GenBank/DDBJ databases">
        <title>Evolutionary Origins and Diversification of the Mycorrhizal Mutualists.</title>
        <authorList>
            <consortium name="DOE Joint Genome Institute"/>
            <consortium name="Mycorrhizal Genomics Consortium"/>
            <person name="Kohler A."/>
            <person name="Kuo A."/>
            <person name="Nagy L.G."/>
            <person name="Floudas D."/>
            <person name="Copeland A."/>
            <person name="Barry K.W."/>
            <person name="Cichocki N."/>
            <person name="Veneault-Fourrey C."/>
            <person name="LaButti K."/>
            <person name="Lindquist E.A."/>
            <person name="Lipzen A."/>
            <person name="Lundell T."/>
            <person name="Morin E."/>
            <person name="Murat C."/>
            <person name="Riley R."/>
            <person name="Ohm R."/>
            <person name="Sun H."/>
            <person name="Tunlid A."/>
            <person name="Henrissat B."/>
            <person name="Grigoriev I.V."/>
            <person name="Hibbett D.S."/>
            <person name="Martin F."/>
        </authorList>
    </citation>
    <scope>NUCLEOTIDE SEQUENCE [LARGE SCALE GENOMIC DNA]</scope>
    <source>
        <strain evidence="2 3">FD-317 M1</strain>
    </source>
</reference>
<dbReference type="Pfam" id="PF00561">
    <property type="entry name" value="Abhydrolase_1"/>
    <property type="match status" value="1"/>
</dbReference>
<dbReference type="InterPro" id="IPR050471">
    <property type="entry name" value="AB_hydrolase"/>
</dbReference>
<dbReference type="Proteomes" id="UP000053593">
    <property type="component" value="Unassembled WGS sequence"/>
</dbReference>
<gene>
    <name evidence="2" type="ORF">GYMLUDRAFT_182934</name>
</gene>
<dbReference type="HOGENOM" id="CLU_070118_0_0_1"/>
<dbReference type="InterPro" id="IPR029058">
    <property type="entry name" value="AB_hydrolase_fold"/>
</dbReference>
<protein>
    <recommendedName>
        <fullName evidence="1">AB hydrolase-1 domain-containing protein</fullName>
    </recommendedName>
</protein>
<evidence type="ECO:0000313" key="3">
    <source>
        <dbReference type="Proteomes" id="UP000053593"/>
    </source>
</evidence>
<proteinExistence type="predicted"/>